<feature type="transmembrane region" description="Helical" evidence="1">
    <location>
        <begin position="228"/>
        <end position="261"/>
    </location>
</feature>
<protein>
    <recommendedName>
        <fullName evidence="4">Multi-TM2 domain-containing protein</fullName>
    </recommendedName>
</protein>
<feature type="transmembrane region" description="Helical" evidence="1">
    <location>
        <begin position="290"/>
        <end position="312"/>
    </location>
</feature>
<evidence type="ECO:0000313" key="3">
    <source>
        <dbReference type="Proteomes" id="UP000831782"/>
    </source>
</evidence>
<keyword evidence="1" id="KW-0812">Transmembrane</keyword>
<evidence type="ECO:0000256" key="1">
    <source>
        <dbReference type="SAM" id="Phobius"/>
    </source>
</evidence>
<feature type="transmembrane region" description="Helical" evidence="1">
    <location>
        <begin position="150"/>
        <end position="168"/>
    </location>
</feature>
<dbReference type="EMBL" id="CP095072">
    <property type="protein sequence ID" value="UOQ47655.1"/>
    <property type="molecule type" value="Genomic_DNA"/>
</dbReference>
<reference evidence="2 3" key="1">
    <citation type="submission" date="2022-04" db="EMBL/GenBank/DDBJ databases">
        <title>Gracilibacillus sp. isolated from saltern.</title>
        <authorList>
            <person name="Won M."/>
            <person name="Lee C.-M."/>
            <person name="Woen H.-Y."/>
            <person name="Kwon S.-W."/>
        </authorList>
    </citation>
    <scope>NUCLEOTIDE SEQUENCE [LARGE SCALE GENOMIC DNA]</scope>
    <source>
        <strain evidence="2 3">SSWR10-1</strain>
    </source>
</reference>
<sequence>MNNKSAVLAFFLSFFPGFGHIYWGRIFRGIIYMLAFFGGVFVSLFSAFTGVVGYSEFYILMFLLLAIIWFINFLDMIVTILHAKPTGVGNAQVDDHETNLNNERVKTIIFSVIPGVGHFYIGLTYRGLTLLSAFIGIITIVFFISILTSGVFLIFLLILPIIWVYSLFDVIQLLNRKQAGEVLEDKTILDDFERARNSENKSRVLAVILSIFPGAGHLYLGLQKRGLQLMAVFLSAIYILDVLHLSLFLFLIPIVWFYSFFDTMQAANRMEYENVEDVPIFKNIKNNQKWLGIGLVVLGLFYLFDHVLLPVLGNLLGNNFWHYYNSYFQVSIVCLLLIGGGMKLALMNRKKKS</sequence>
<feature type="transmembrane region" description="Helical" evidence="1">
    <location>
        <begin position="30"/>
        <end position="51"/>
    </location>
</feature>
<keyword evidence="1" id="KW-1133">Transmembrane helix</keyword>
<evidence type="ECO:0008006" key="4">
    <source>
        <dbReference type="Google" id="ProtNLM"/>
    </source>
</evidence>
<organism evidence="2 3">
    <name type="scientific">Gracilibacillus caseinilyticus</name>
    <dbReference type="NCBI Taxonomy" id="2932256"/>
    <lineage>
        <taxon>Bacteria</taxon>
        <taxon>Bacillati</taxon>
        <taxon>Bacillota</taxon>
        <taxon>Bacilli</taxon>
        <taxon>Bacillales</taxon>
        <taxon>Bacillaceae</taxon>
        <taxon>Gracilibacillus</taxon>
    </lineage>
</organism>
<accession>A0ABY4ETJ0</accession>
<name>A0ABY4ETJ0_9BACI</name>
<evidence type="ECO:0000313" key="2">
    <source>
        <dbReference type="EMBL" id="UOQ47655.1"/>
    </source>
</evidence>
<feature type="transmembrane region" description="Helical" evidence="1">
    <location>
        <begin position="6"/>
        <end position="23"/>
    </location>
</feature>
<gene>
    <name evidence="2" type="ORF">MUN88_16585</name>
</gene>
<feature type="transmembrane region" description="Helical" evidence="1">
    <location>
        <begin position="57"/>
        <end position="74"/>
    </location>
</feature>
<dbReference type="RefSeq" id="WP_244717005.1">
    <property type="nucleotide sequence ID" value="NZ_CP095072.1"/>
</dbReference>
<feature type="transmembrane region" description="Helical" evidence="1">
    <location>
        <begin position="204"/>
        <end position="222"/>
    </location>
</feature>
<feature type="transmembrane region" description="Helical" evidence="1">
    <location>
        <begin position="324"/>
        <end position="346"/>
    </location>
</feature>
<keyword evidence="1" id="KW-0472">Membrane</keyword>
<dbReference type="Proteomes" id="UP000831782">
    <property type="component" value="Chromosome"/>
</dbReference>
<keyword evidence="3" id="KW-1185">Reference proteome</keyword>
<proteinExistence type="predicted"/>